<proteinExistence type="predicted"/>
<dbReference type="EMBL" id="AEYI02001148">
    <property type="protein sequence ID" value="KFG40967.1"/>
    <property type="molecule type" value="Genomic_DNA"/>
</dbReference>
<sequence>MKTVAVAVVACAALSLRSSIQLSPAAAEAPLQSQVAAQAQALQKLNAEIAELRRQLQTAGAKEQAASGISAVSGVQMGISYPGTAGAVPLEGAAGAPATTAQKTPLIIVAPKRMMSFNNLYDKMVLEAQTMGTEANSLMKTQDDSLTDPAERLKMLRKEEEEAAKMEAFYKADEAEINYATKEYPKGLLGRAKSFLHDLQH</sequence>
<accession>A0A086K999</accession>
<dbReference type="OrthoDB" id="367248at2759"/>
<evidence type="ECO:0000256" key="1">
    <source>
        <dbReference type="SAM" id="Coils"/>
    </source>
</evidence>
<evidence type="ECO:0000313" key="3">
    <source>
        <dbReference type="Proteomes" id="UP000028828"/>
    </source>
</evidence>
<keyword evidence="1" id="KW-0175">Coiled coil</keyword>
<evidence type="ECO:0000313" key="2">
    <source>
        <dbReference type="EMBL" id="KFG40967.1"/>
    </source>
</evidence>
<dbReference type="Proteomes" id="UP000028828">
    <property type="component" value="Unassembled WGS sequence"/>
</dbReference>
<reference evidence="2 3" key="1">
    <citation type="submission" date="2014-03" db="EMBL/GenBank/DDBJ databases">
        <authorList>
            <person name="Sibley D."/>
            <person name="Venepally P."/>
            <person name="Karamycheva S."/>
            <person name="Hadjithomas M."/>
            <person name="Khan A."/>
            <person name="Brunk B."/>
            <person name="Roos D."/>
            <person name="Caler E."/>
            <person name="Lorenzi H."/>
        </authorList>
    </citation>
    <scope>NUCLEOTIDE SEQUENCE [LARGE SCALE GENOMIC DNA]</scope>
    <source>
        <strain evidence="3">p89</strain>
    </source>
</reference>
<protein>
    <submittedName>
        <fullName evidence="2">Uncharacterized protein</fullName>
    </submittedName>
</protein>
<feature type="coiled-coil region" evidence="1">
    <location>
        <begin position="35"/>
        <end position="62"/>
    </location>
</feature>
<comment type="caution">
    <text evidence="2">The sequence shown here is derived from an EMBL/GenBank/DDBJ whole genome shotgun (WGS) entry which is preliminary data.</text>
</comment>
<dbReference type="VEuPathDB" id="ToxoDB:TGP89_310690"/>
<gene>
    <name evidence="2" type="ORF">TGP89_310690</name>
</gene>
<dbReference type="AlphaFoldDB" id="A0A086K999"/>
<name>A0A086K999_TOXGO</name>
<organism evidence="2 3">
    <name type="scientific">Toxoplasma gondii p89</name>
    <dbReference type="NCBI Taxonomy" id="943119"/>
    <lineage>
        <taxon>Eukaryota</taxon>
        <taxon>Sar</taxon>
        <taxon>Alveolata</taxon>
        <taxon>Apicomplexa</taxon>
        <taxon>Conoidasida</taxon>
        <taxon>Coccidia</taxon>
        <taxon>Eucoccidiorida</taxon>
        <taxon>Eimeriorina</taxon>
        <taxon>Sarcocystidae</taxon>
        <taxon>Toxoplasma</taxon>
    </lineage>
</organism>